<evidence type="ECO:0000313" key="2">
    <source>
        <dbReference type="EMBL" id="CAE8676228.1"/>
    </source>
</evidence>
<sequence>MRRLSRHMSKTGTNGVLNNSLAQMADVFKAQTATFCGWLLNNFLAQTAQSVLLNQPRVLNNSFSSETRLLKTPNTTLLFNGCFCYEFAVICNVVCLLYQGVFGSHV</sequence>
<keyword evidence="1" id="KW-0472">Membrane</keyword>
<evidence type="ECO:0000256" key="1">
    <source>
        <dbReference type="SAM" id="Phobius"/>
    </source>
</evidence>
<dbReference type="Proteomes" id="UP000626109">
    <property type="component" value="Unassembled WGS sequence"/>
</dbReference>
<dbReference type="AlphaFoldDB" id="A0A813JGQ5"/>
<gene>
    <name evidence="2" type="ORF">PGLA2088_LOCUS19779</name>
</gene>
<name>A0A813JGQ5_POLGL</name>
<keyword evidence="1" id="KW-1133">Transmembrane helix</keyword>
<dbReference type="EMBL" id="CAJNNW010025211">
    <property type="protein sequence ID" value="CAE8676228.1"/>
    <property type="molecule type" value="Genomic_DNA"/>
</dbReference>
<reference evidence="2" key="1">
    <citation type="submission" date="2021-02" db="EMBL/GenBank/DDBJ databases">
        <authorList>
            <person name="Dougan E. K."/>
            <person name="Rhodes N."/>
            <person name="Thang M."/>
            <person name="Chan C."/>
        </authorList>
    </citation>
    <scope>NUCLEOTIDE SEQUENCE</scope>
</reference>
<keyword evidence="1" id="KW-0812">Transmembrane</keyword>
<accession>A0A813JGQ5</accession>
<organism evidence="2 3">
    <name type="scientific">Polarella glacialis</name>
    <name type="common">Dinoflagellate</name>
    <dbReference type="NCBI Taxonomy" id="89957"/>
    <lineage>
        <taxon>Eukaryota</taxon>
        <taxon>Sar</taxon>
        <taxon>Alveolata</taxon>
        <taxon>Dinophyceae</taxon>
        <taxon>Suessiales</taxon>
        <taxon>Suessiaceae</taxon>
        <taxon>Polarella</taxon>
    </lineage>
</organism>
<proteinExistence type="predicted"/>
<comment type="caution">
    <text evidence="2">The sequence shown here is derived from an EMBL/GenBank/DDBJ whole genome shotgun (WGS) entry which is preliminary data.</text>
</comment>
<feature type="transmembrane region" description="Helical" evidence="1">
    <location>
        <begin position="77"/>
        <end position="101"/>
    </location>
</feature>
<protein>
    <submittedName>
        <fullName evidence="2">Uncharacterized protein</fullName>
    </submittedName>
</protein>
<evidence type="ECO:0000313" key="3">
    <source>
        <dbReference type="Proteomes" id="UP000626109"/>
    </source>
</evidence>